<organism evidence="1 2">
    <name type="scientific">Actinopolymorpha pittospori</name>
    <dbReference type="NCBI Taxonomy" id="648752"/>
    <lineage>
        <taxon>Bacteria</taxon>
        <taxon>Bacillati</taxon>
        <taxon>Actinomycetota</taxon>
        <taxon>Actinomycetes</taxon>
        <taxon>Propionibacteriales</taxon>
        <taxon>Actinopolymorphaceae</taxon>
        <taxon>Actinopolymorpha</taxon>
    </lineage>
</organism>
<protein>
    <submittedName>
        <fullName evidence="1">Uncharacterized protein</fullName>
    </submittedName>
</protein>
<accession>A0A927MXM3</accession>
<evidence type="ECO:0000313" key="2">
    <source>
        <dbReference type="Proteomes" id="UP000638648"/>
    </source>
</evidence>
<sequence>MDDPELVPLLGMQWHALNHRFARARLEHLGWVLCGQGDWAYAYRSLSGHLVARVSPYGHFVDLCERCAGNRYVPRMELATELEGGGHLAVLEYLTSPDPSMVNRFLWRWQHPEGADADLRALRREVDTIDEWGRQNLHGWVGVDIGDRHVLLSSDGNPKIIDLFGVDLRTFLVNDPRAFARRVPPDQRRYVLDVPDLQQADDHPAEYLRRIRAALAEAASSP</sequence>
<proteinExistence type="predicted"/>
<dbReference type="Proteomes" id="UP000638648">
    <property type="component" value="Unassembled WGS sequence"/>
</dbReference>
<dbReference type="EMBL" id="JADBEM010000001">
    <property type="protein sequence ID" value="MBE1608107.1"/>
    <property type="molecule type" value="Genomic_DNA"/>
</dbReference>
<name>A0A927MXM3_9ACTN</name>
<gene>
    <name evidence="1" type="ORF">HEB94_004955</name>
</gene>
<dbReference type="RefSeq" id="WP_192751947.1">
    <property type="nucleotide sequence ID" value="NZ_BAABJL010000146.1"/>
</dbReference>
<reference evidence="1" key="1">
    <citation type="submission" date="2020-10" db="EMBL/GenBank/DDBJ databases">
        <title>Sequencing the genomes of 1000 actinobacteria strains.</title>
        <authorList>
            <person name="Klenk H.-P."/>
        </authorList>
    </citation>
    <scope>NUCLEOTIDE SEQUENCE</scope>
    <source>
        <strain evidence="1">DSM 45354</strain>
    </source>
</reference>
<keyword evidence="2" id="KW-1185">Reference proteome</keyword>
<dbReference type="AlphaFoldDB" id="A0A927MXM3"/>
<evidence type="ECO:0000313" key="1">
    <source>
        <dbReference type="EMBL" id="MBE1608107.1"/>
    </source>
</evidence>
<comment type="caution">
    <text evidence="1">The sequence shown here is derived from an EMBL/GenBank/DDBJ whole genome shotgun (WGS) entry which is preliminary data.</text>
</comment>